<organism evidence="2 3">
    <name type="scientific">Sphaerochaeta globosa (strain ATCC BAA-1886 / DSM 22777 / Buddy)</name>
    <name type="common">Spirochaeta sp. (strain Buddy)</name>
    <dbReference type="NCBI Taxonomy" id="158189"/>
    <lineage>
        <taxon>Bacteria</taxon>
        <taxon>Pseudomonadati</taxon>
        <taxon>Spirochaetota</taxon>
        <taxon>Spirochaetia</taxon>
        <taxon>Spirochaetales</taxon>
        <taxon>Sphaerochaetaceae</taxon>
        <taxon>Sphaerochaeta</taxon>
    </lineage>
</organism>
<gene>
    <name evidence="2" type="ordered locus">SpiBuddy_2595</name>
</gene>
<dbReference type="InterPro" id="IPR011051">
    <property type="entry name" value="RmlC_Cupin_sf"/>
</dbReference>
<feature type="region of interest" description="Disordered" evidence="1">
    <location>
        <begin position="94"/>
        <end position="115"/>
    </location>
</feature>
<dbReference type="OrthoDB" id="4205621at2"/>
<protein>
    <recommendedName>
        <fullName evidence="4">Cupin 2 conserved barrel domain protein</fullName>
    </recommendedName>
</protein>
<dbReference type="AlphaFoldDB" id="F0RTB2"/>
<dbReference type="EMBL" id="CP002541">
    <property type="protein sequence ID" value="ADY14406.1"/>
    <property type="molecule type" value="Genomic_DNA"/>
</dbReference>
<evidence type="ECO:0008006" key="4">
    <source>
        <dbReference type="Google" id="ProtNLM"/>
    </source>
</evidence>
<dbReference type="Gene3D" id="2.60.120.10">
    <property type="entry name" value="Jelly Rolls"/>
    <property type="match status" value="1"/>
</dbReference>
<dbReference type="HOGENOM" id="CLU_120735_2_0_12"/>
<proteinExistence type="predicted"/>
<accession>F0RTB2</accession>
<sequence length="115" mass="12618">MTITRIYADQSGNSHFEEQEVLVTPSGPLGWMSSPLAVQCMILRENPPGYDYPWHTAPCRQYIVMLEGLVEIEVGDGEKRTFGPGSIVLVEDTTGVGHASKSPDGKGRRSLFLPL</sequence>
<reference evidence="3" key="1">
    <citation type="submission" date="2011-02" db="EMBL/GenBank/DDBJ databases">
        <title>Complete sequence of Spirochaeta sp. Buddy.</title>
        <authorList>
            <person name="Lucas S."/>
            <person name="Copeland A."/>
            <person name="Lapidus A."/>
            <person name="Cheng J.-F."/>
            <person name="Goodwin L."/>
            <person name="Pitluck S."/>
            <person name="Zeytun A."/>
            <person name="Detter J.C."/>
            <person name="Han C."/>
            <person name="Tapia R."/>
            <person name="Land M."/>
            <person name="Hauser L."/>
            <person name="Kyrpides N."/>
            <person name="Ivanova N."/>
            <person name="Mikhailova N."/>
            <person name="Pagani I."/>
            <person name="Ritalahti K.M."/>
            <person name="Loeffler F.E."/>
            <person name="Woyke T."/>
        </authorList>
    </citation>
    <scope>NUCLEOTIDE SEQUENCE [LARGE SCALE GENOMIC DNA]</scope>
    <source>
        <strain evidence="3">ATCC BAA-1886 / DSM 22777 / Buddy</strain>
    </source>
</reference>
<dbReference type="Proteomes" id="UP000008466">
    <property type="component" value="Chromosome"/>
</dbReference>
<dbReference type="RefSeq" id="WP_013608251.1">
    <property type="nucleotide sequence ID" value="NC_015152.1"/>
</dbReference>
<dbReference type="KEGG" id="sbu:SpiBuddy_2595"/>
<dbReference type="eggNOG" id="COG1917">
    <property type="taxonomic scope" value="Bacteria"/>
</dbReference>
<dbReference type="InterPro" id="IPR014710">
    <property type="entry name" value="RmlC-like_jellyroll"/>
</dbReference>
<evidence type="ECO:0000313" key="3">
    <source>
        <dbReference type="Proteomes" id="UP000008466"/>
    </source>
</evidence>
<name>F0RTB2_SPHGB</name>
<evidence type="ECO:0000256" key="1">
    <source>
        <dbReference type="SAM" id="MobiDB-lite"/>
    </source>
</evidence>
<evidence type="ECO:0000313" key="2">
    <source>
        <dbReference type="EMBL" id="ADY14406.1"/>
    </source>
</evidence>
<dbReference type="SUPFAM" id="SSF51182">
    <property type="entry name" value="RmlC-like cupins"/>
    <property type="match status" value="1"/>
</dbReference>
<keyword evidence="3" id="KW-1185">Reference proteome</keyword>
<dbReference type="STRING" id="158189.SpiBuddy_2595"/>